<gene>
    <name evidence="2" type="ORF">N0A02_21250</name>
</gene>
<evidence type="ECO:0000313" key="3">
    <source>
        <dbReference type="Proteomes" id="UP001469089"/>
    </source>
</evidence>
<dbReference type="Pfam" id="PF13663">
    <property type="entry name" value="DUF4148"/>
    <property type="match status" value="1"/>
</dbReference>
<dbReference type="RefSeq" id="WP_349543909.1">
    <property type="nucleotide sequence ID" value="NZ_JAOALG010000002.1"/>
</dbReference>
<keyword evidence="1" id="KW-0732">Signal</keyword>
<comment type="caution">
    <text evidence="2">The sequence shown here is derived from an EMBL/GenBank/DDBJ whole genome shotgun (WGS) entry which is preliminary data.</text>
</comment>
<dbReference type="EMBL" id="JAOALG010000002">
    <property type="protein sequence ID" value="MEQ5841968.1"/>
    <property type="molecule type" value="Genomic_DNA"/>
</dbReference>
<name>A0ABV1LRQ9_9BURK</name>
<reference evidence="2 3" key="1">
    <citation type="journal article" date="2024" name="Chem. Sci.">
        <title>Discovery of a lagriamide polyketide by integrated genome mining, isotopic labeling, and untargeted metabolomics.</title>
        <authorList>
            <person name="Fergusson C.H."/>
            <person name="Saulog J."/>
            <person name="Paulo B.S."/>
            <person name="Wilson D.M."/>
            <person name="Liu D.Y."/>
            <person name="Morehouse N.J."/>
            <person name="Waterworth S."/>
            <person name="Barkei J."/>
            <person name="Gray C.A."/>
            <person name="Kwan J.C."/>
            <person name="Eustaquio A.S."/>
            <person name="Linington R.G."/>
        </authorList>
    </citation>
    <scope>NUCLEOTIDE SEQUENCE [LARGE SCALE GENOMIC DNA]</scope>
    <source>
        <strain evidence="2 3">RL17-338-BIF-B</strain>
    </source>
</reference>
<evidence type="ECO:0000313" key="2">
    <source>
        <dbReference type="EMBL" id="MEQ5841968.1"/>
    </source>
</evidence>
<feature type="signal peptide" evidence="1">
    <location>
        <begin position="1"/>
        <end position="21"/>
    </location>
</feature>
<evidence type="ECO:0000256" key="1">
    <source>
        <dbReference type="SAM" id="SignalP"/>
    </source>
</evidence>
<dbReference type="InterPro" id="IPR025421">
    <property type="entry name" value="DUF4148"/>
</dbReference>
<accession>A0ABV1LRQ9</accession>
<feature type="chain" id="PRO_5047025635" evidence="1">
    <location>
        <begin position="22"/>
        <end position="79"/>
    </location>
</feature>
<dbReference type="Proteomes" id="UP001469089">
    <property type="component" value="Unassembled WGS sequence"/>
</dbReference>
<organism evidence="2 3">
    <name type="scientific">Paraburkholderia acidicola</name>
    <dbReference type="NCBI Taxonomy" id="1912599"/>
    <lineage>
        <taxon>Bacteria</taxon>
        <taxon>Pseudomonadati</taxon>
        <taxon>Pseudomonadota</taxon>
        <taxon>Betaproteobacteria</taxon>
        <taxon>Burkholderiales</taxon>
        <taxon>Burkholderiaceae</taxon>
        <taxon>Paraburkholderia</taxon>
    </lineage>
</organism>
<proteinExistence type="predicted"/>
<keyword evidence="3" id="KW-1185">Reference proteome</keyword>
<sequence length="79" mass="8276">MKVSTIALALAVCASATSVYAATSAEATTTASNDTHLTQQWTPVQAAAQGKTRAQVRQELALAQKDGELESLKQVYHGS</sequence>
<protein>
    <submittedName>
        <fullName evidence="2">DUF4148 domain-containing protein</fullName>
    </submittedName>
</protein>